<keyword evidence="1" id="KW-1133">Transmembrane helix</keyword>
<dbReference type="Proteomes" id="UP000011568">
    <property type="component" value="Unassembled WGS sequence"/>
</dbReference>
<comment type="caution">
    <text evidence="2">The sequence shown here is derived from an EMBL/GenBank/DDBJ whole genome shotgun (WGS) entry which is preliminary data.</text>
</comment>
<feature type="transmembrane region" description="Helical" evidence="1">
    <location>
        <begin position="51"/>
        <end position="74"/>
    </location>
</feature>
<proteinExistence type="predicted"/>
<name>M0MPE6_HALMO</name>
<dbReference type="PATRIC" id="fig|931277.6.peg.1190"/>
<dbReference type="STRING" id="931277.C448_06153"/>
<evidence type="ECO:0000313" key="2">
    <source>
        <dbReference type="EMBL" id="EMA46340.1"/>
    </source>
</evidence>
<gene>
    <name evidence="2" type="ORF">C448_06153</name>
</gene>
<sequence length="80" mass="8386">MIDGYGPAEALTTSWRLMNGSVLATAFAVTLVFVCGLVVLVPLLGIVQSSFVADIGGVLIMDTFLAGMQAFLYLQLAESS</sequence>
<evidence type="ECO:0000313" key="3">
    <source>
        <dbReference type="Proteomes" id="UP000011568"/>
    </source>
</evidence>
<keyword evidence="3" id="KW-1185">Reference proteome</keyword>
<evidence type="ECO:0000256" key="1">
    <source>
        <dbReference type="SAM" id="Phobius"/>
    </source>
</evidence>
<dbReference type="AlphaFoldDB" id="M0MPE6"/>
<organism evidence="2 3">
    <name type="scientific">Halococcus morrhuae DSM 1307</name>
    <dbReference type="NCBI Taxonomy" id="931277"/>
    <lineage>
        <taxon>Archaea</taxon>
        <taxon>Methanobacteriati</taxon>
        <taxon>Methanobacteriota</taxon>
        <taxon>Stenosarchaea group</taxon>
        <taxon>Halobacteria</taxon>
        <taxon>Halobacteriales</taxon>
        <taxon>Halococcaceae</taxon>
        <taxon>Halococcus</taxon>
    </lineage>
</organism>
<reference evidence="2 3" key="1">
    <citation type="journal article" date="2014" name="PLoS Genet.">
        <title>Phylogenetically driven sequencing of extremely halophilic archaea reveals strategies for static and dynamic osmo-response.</title>
        <authorList>
            <person name="Becker E.A."/>
            <person name="Seitzer P.M."/>
            <person name="Tritt A."/>
            <person name="Larsen D."/>
            <person name="Krusor M."/>
            <person name="Yao A.I."/>
            <person name="Wu D."/>
            <person name="Madern D."/>
            <person name="Eisen J.A."/>
            <person name="Darling A.E."/>
            <person name="Facciotti M.T."/>
        </authorList>
    </citation>
    <scope>NUCLEOTIDE SEQUENCE [LARGE SCALE GENOMIC DNA]</scope>
    <source>
        <strain evidence="2 3">DSM 1307</strain>
    </source>
</reference>
<protein>
    <submittedName>
        <fullName evidence="2">Uncharacterized protein</fullName>
    </submittedName>
</protein>
<keyword evidence="1" id="KW-0812">Transmembrane</keyword>
<feature type="transmembrane region" description="Helical" evidence="1">
    <location>
        <begin position="20"/>
        <end position="44"/>
    </location>
</feature>
<accession>M0MPE6</accession>
<dbReference type="RefSeq" id="WP_004052807.1">
    <property type="nucleotide sequence ID" value="NZ_AOMC01000091.1"/>
</dbReference>
<keyword evidence="1" id="KW-0472">Membrane</keyword>
<dbReference type="EMBL" id="AOMC01000091">
    <property type="protein sequence ID" value="EMA46340.1"/>
    <property type="molecule type" value="Genomic_DNA"/>
</dbReference>